<comment type="caution">
    <text evidence="2">The sequence shown here is derived from an EMBL/GenBank/DDBJ whole genome shotgun (WGS) entry which is preliminary data.</text>
</comment>
<feature type="coiled-coil region" evidence="1">
    <location>
        <begin position="239"/>
        <end position="266"/>
    </location>
</feature>
<gene>
    <name evidence="2" type="ORF">MTCD1_03572</name>
</gene>
<keyword evidence="3" id="KW-1185">Reference proteome</keyword>
<keyword evidence="1" id="KW-0175">Coiled coil</keyword>
<dbReference type="EMBL" id="BDQM01000058">
    <property type="protein sequence ID" value="GAW97917.1"/>
    <property type="molecule type" value="Genomic_DNA"/>
</dbReference>
<evidence type="ECO:0000313" key="3">
    <source>
        <dbReference type="Proteomes" id="UP000197068"/>
    </source>
</evidence>
<sequence>MNKLLIIICIVTLFGCKTTPVDKLSTVEVEGMLDSNIIELCTQKGYEVSSIATKHLKYDYSTMYFGTLLVSSTKSQWDLVSNSADFACTNIARAGARVESDKRAVTKNLIAKNTKDLAIEKMEAVRQKRGTSSRTMKDLGIGKTKRIPLFDSRVLTLCKDKGFYLKSDSLMMITFSPYRYTDIHVDYDLYEAFKMKEYESNIAVLHDICYEYADSKKVYTNNLKVDFASEVLSVLSAKKAVKELRNKRLKEKAIAAEKEIQAVEAKRITAEKVRVISEQNAIAKAQKKAKIKELKAQQSVFVAEMNRINDIFRSHAPKKVQVIISQKLDNGTMFGTVNGEISGVQDYHGLINNAGAYQLEVVKLENTLSRKLNNGFTQTIPVYGISTKGEKDYSEWKKTAEALELTRQYNVAKASSIDRLDRIDELRRRK</sequence>
<accession>A0ABQ0MZX0</accession>
<evidence type="ECO:0008006" key="4">
    <source>
        <dbReference type="Google" id="ProtNLM"/>
    </source>
</evidence>
<protein>
    <recommendedName>
        <fullName evidence="4">Lipoprotein</fullName>
    </recommendedName>
</protein>
<name>A0ABQ0MZX0_9GAMM</name>
<dbReference type="Proteomes" id="UP000197068">
    <property type="component" value="Unassembled WGS sequence"/>
</dbReference>
<dbReference type="RefSeq" id="WP_057181843.1">
    <property type="nucleotide sequence ID" value="NZ_BDQM01000058.1"/>
</dbReference>
<reference evidence="2 3" key="1">
    <citation type="submission" date="2017-06" db="EMBL/GenBank/DDBJ databases">
        <title>Whole Genome Sequences of Colwellia marinimaniae MTCD1.</title>
        <authorList>
            <person name="Kusumoto H."/>
            <person name="Inoue M."/>
            <person name="Tanikawa K."/>
            <person name="Maeji H."/>
            <person name="Cameron J.H."/>
            <person name="Bartlett D.H."/>
        </authorList>
    </citation>
    <scope>NUCLEOTIDE SEQUENCE [LARGE SCALE GENOMIC DNA]</scope>
    <source>
        <strain evidence="2 3">MTCD1</strain>
    </source>
</reference>
<proteinExistence type="predicted"/>
<dbReference type="PROSITE" id="PS51257">
    <property type="entry name" value="PROKAR_LIPOPROTEIN"/>
    <property type="match status" value="1"/>
</dbReference>
<evidence type="ECO:0000256" key="1">
    <source>
        <dbReference type="SAM" id="Coils"/>
    </source>
</evidence>
<organism evidence="2 3">
    <name type="scientific">Colwellia marinimaniae</name>
    <dbReference type="NCBI Taxonomy" id="1513592"/>
    <lineage>
        <taxon>Bacteria</taxon>
        <taxon>Pseudomonadati</taxon>
        <taxon>Pseudomonadota</taxon>
        <taxon>Gammaproteobacteria</taxon>
        <taxon>Alteromonadales</taxon>
        <taxon>Colwelliaceae</taxon>
        <taxon>Colwellia</taxon>
    </lineage>
</organism>
<evidence type="ECO:0000313" key="2">
    <source>
        <dbReference type="EMBL" id="GAW97917.1"/>
    </source>
</evidence>